<evidence type="ECO:0000313" key="1">
    <source>
        <dbReference type="EMBL" id="OZI74872.1"/>
    </source>
</evidence>
<gene>
    <name evidence="1" type="ORF">CAL22_10585</name>
</gene>
<dbReference type="OrthoDB" id="8640475at2"/>
<dbReference type="Pfam" id="PF00378">
    <property type="entry name" value="ECH_1"/>
    <property type="match status" value="1"/>
</dbReference>
<protein>
    <submittedName>
        <fullName evidence="1">Enoyl-CoA hydratase</fullName>
    </submittedName>
</protein>
<dbReference type="Proteomes" id="UP000216429">
    <property type="component" value="Unassembled WGS sequence"/>
</dbReference>
<organism evidence="1 2">
    <name type="scientific">Bordetella genomosp. 12</name>
    <dbReference type="NCBI Taxonomy" id="463035"/>
    <lineage>
        <taxon>Bacteria</taxon>
        <taxon>Pseudomonadati</taxon>
        <taxon>Pseudomonadota</taxon>
        <taxon>Betaproteobacteria</taxon>
        <taxon>Burkholderiales</taxon>
        <taxon>Alcaligenaceae</taxon>
        <taxon>Bordetella</taxon>
    </lineage>
</organism>
<dbReference type="InterPro" id="IPR001753">
    <property type="entry name" value="Enoyl-CoA_hydra/iso"/>
</dbReference>
<reference evidence="2" key="1">
    <citation type="submission" date="2017-05" db="EMBL/GenBank/DDBJ databases">
        <title>Complete and WGS of Bordetella genogroups.</title>
        <authorList>
            <person name="Spilker T."/>
            <person name="Lipuma J."/>
        </authorList>
    </citation>
    <scope>NUCLEOTIDE SEQUENCE [LARGE SCALE GENOMIC DNA]</scope>
    <source>
        <strain evidence="2">AU6712</strain>
    </source>
</reference>
<dbReference type="RefSeq" id="WP_094812911.1">
    <property type="nucleotide sequence ID" value="NZ_NEVU01000002.1"/>
</dbReference>
<name>A0A261VN10_9BORD</name>
<dbReference type="EMBL" id="NEVU01000002">
    <property type="protein sequence ID" value="OZI74872.1"/>
    <property type="molecule type" value="Genomic_DNA"/>
</dbReference>
<comment type="caution">
    <text evidence="1">The sequence shown here is derived from an EMBL/GenBank/DDBJ whole genome shotgun (WGS) entry which is preliminary data.</text>
</comment>
<dbReference type="GO" id="GO:0006635">
    <property type="term" value="P:fatty acid beta-oxidation"/>
    <property type="evidence" value="ECO:0007669"/>
    <property type="project" value="TreeGrafter"/>
</dbReference>
<dbReference type="PANTHER" id="PTHR11941">
    <property type="entry name" value="ENOYL-COA HYDRATASE-RELATED"/>
    <property type="match status" value="1"/>
</dbReference>
<dbReference type="InterPro" id="IPR029045">
    <property type="entry name" value="ClpP/crotonase-like_dom_sf"/>
</dbReference>
<dbReference type="SUPFAM" id="SSF52096">
    <property type="entry name" value="ClpP/crotonase"/>
    <property type="match status" value="1"/>
</dbReference>
<accession>A0A261VN10</accession>
<dbReference type="PANTHER" id="PTHR11941:SF54">
    <property type="entry name" value="ENOYL-COA HYDRATASE, MITOCHONDRIAL"/>
    <property type="match status" value="1"/>
</dbReference>
<dbReference type="GO" id="GO:0003824">
    <property type="term" value="F:catalytic activity"/>
    <property type="evidence" value="ECO:0007669"/>
    <property type="project" value="UniProtKB-ARBA"/>
</dbReference>
<evidence type="ECO:0000313" key="2">
    <source>
        <dbReference type="Proteomes" id="UP000216429"/>
    </source>
</evidence>
<proteinExistence type="predicted"/>
<keyword evidence="2" id="KW-1185">Reference proteome</keyword>
<dbReference type="Gene3D" id="3.90.226.10">
    <property type="entry name" value="2-enoyl-CoA Hydratase, Chain A, domain 1"/>
    <property type="match status" value="1"/>
</dbReference>
<dbReference type="AlphaFoldDB" id="A0A261VN10"/>
<sequence>MKRKYGKSVSVRISGSEALVRFDRGVNRNAIDQDTLLALTQVARDLAESLVIHTVVLTGAADIFSAGIDLKDPQKWQEDDTQLLLRRDTAQRGARLCRLWEELPQITIAAIEGAAVGGSVALALACDWRVAADDAILYLPEAKVGLNMGWGAIPRMVNLIGAARTKRAILLAEKLGMAQAQAWGIVDEVVAPGEAVASARALAARASQTPPAILRMTKESVNMHANALNRLGIYMDADQALVCRDSDEGSAAREQFLRK</sequence>
<dbReference type="CDD" id="cd06558">
    <property type="entry name" value="crotonase-like"/>
    <property type="match status" value="1"/>
</dbReference>